<dbReference type="Proteomes" id="UP000550401">
    <property type="component" value="Unassembled WGS sequence"/>
</dbReference>
<evidence type="ECO:0000313" key="2">
    <source>
        <dbReference type="Proteomes" id="UP000550401"/>
    </source>
</evidence>
<keyword evidence="2" id="KW-1185">Reference proteome</keyword>
<reference evidence="1 2" key="1">
    <citation type="submission" date="2020-07" db="EMBL/GenBank/DDBJ databases">
        <title>Genomic Encyclopedia of Type Strains, Phase IV (KMG-V): Genome sequencing to study the core and pangenomes of soil and plant-associated prokaryotes.</title>
        <authorList>
            <person name="Whitman W."/>
        </authorList>
    </citation>
    <scope>NUCLEOTIDE SEQUENCE [LARGE SCALE GENOMIC DNA]</scope>
    <source>
        <strain evidence="1 2">RH2WT43</strain>
    </source>
</reference>
<accession>A0A839F6K8</accession>
<comment type="caution">
    <text evidence="1">The sequence shown here is derived from an EMBL/GenBank/DDBJ whole genome shotgun (WGS) entry which is preliminary data.</text>
</comment>
<organism evidence="1 2">
    <name type="scientific">Dokdonella fugitiva</name>
    <dbReference type="NCBI Taxonomy" id="328517"/>
    <lineage>
        <taxon>Bacteria</taxon>
        <taxon>Pseudomonadati</taxon>
        <taxon>Pseudomonadota</taxon>
        <taxon>Gammaproteobacteria</taxon>
        <taxon>Lysobacterales</taxon>
        <taxon>Rhodanobacteraceae</taxon>
        <taxon>Dokdonella</taxon>
    </lineage>
</organism>
<sequence length="200" mass="22365">MFYKLQIGRDRRFIEGGDINDWEAIICQKNPGHSRAGMRITRLAVDVLSESVVDFSQTLLGDIVITDRVLDAIVRAELTGFTASPVTISSFPAGTDQSRFPRLWELTIVGKGGFAGKDSGIKKLRECDDCGLVEYSSFKNGIVVDTDQYDGSDFFSTTEYWKYIMVTERAKSVIIQERMTNVSFVASTELKWPNGVVEPE</sequence>
<proteinExistence type="predicted"/>
<protein>
    <submittedName>
        <fullName evidence="1">Uncharacterized protein</fullName>
    </submittedName>
</protein>
<dbReference type="RefSeq" id="WP_182532745.1">
    <property type="nucleotide sequence ID" value="NZ_JACGXL010000008.1"/>
</dbReference>
<gene>
    <name evidence="1" type="ORF">FHW12_003949</name>
</gene>
<name>A0A839F6K8_9GAMM</name>
<dbReference type="AlphaFoldDB" id="A0A839F6K8"/>
<dbReference type="EMBL" id="JACGXL010000008">
    <property type="protein sequence ID" value="MBA8889702.1"/>
    <property type="molecule type" value="Genomic_DNA"/>
</dbReference>
<evidence type="ECO:0000313" key="1">
    <source>
        <dbReference type="EMBL" id="MBA8889702.1"/>
    </source>
</evidence>